<keyword evidence="3 7" id="KW-0812">Transmembrane</keyword>
<keyword evidence="4 7" id="KW-1133">Transmembrane helix</keyword>
<keyword evidence="10" id="KW-1185">Reference proteome</keyword>
<evidence type="ECO:0000256" key="2">
    <source>
        <dbReference type="ARBA" id="ARBA00022475"/>
    </source>
</evidence>
<evidence type="ECO:0000256" key="4">
    <source>
        <dbReference type="ARBA" id="ARBA00022989"/>
    </source>
</evidence>
<feature type="region of interest" description="Disordered" evidence="6">
    <location>
        <begin position="1"/>
        <end position="20"/>
    </location>
</feature>
<reference evidence="9 10" key="1">
    <citation type="submission" date="2018-08" db="EMBL/GenBank/DDBJ databases">
        <title>Henriciella mobilis sp. nov., isolated from seawater.</title>
        <authorList>
            <person name="Cheng H."/>
            <person name="Wu Y.-H."/>
            <person name="Xu X.-W."/>
            <person name="Guo L.-L."/>
        </authorList>
    </citation>
    <scope>NUCLEOTIDE SEQUENCE [LARGE SCALE GENOMIC DNA]</scope>
    <source>
        <strain evidence="9 10">CCUG66934</strain>
    </source>
</reference>
<name>A0A399QY28_9PROT</name>
<organism evidence="9 10">
    <name type="scientific">Henriciella barbarensis</name>
    <dbReference type="NCBI Taxonomy" id="86342"/>
    <lineage>
        <taxon>Bacteria</taxon>
        <taxon>Pseudomonadati</taxon>
        <taxon>Pseudomonadota</taxon>
        <taxon>Alphaproteobacteria</taxon>
        <taxon>Hyphomonadales</taxon>
        <taxon>Hyphomonadaceae</taxon>
        <taxon>Henriciella</taxon>
    </lineage>
</organism>
<gene>
    <name evidence="9" type="primary">pspC</name>
    <name evidence="9" type="ORF">D1224_06065</name>
</gene>
<dbReference type="RefSeq" id="WP_119379007.1">
    <property type="nucleotide sequence ID" value="NZ_QWGB01000005.1"/>
</dbReference>
<dbReference type="GO" id="GO:0005886">
    <property type="term" value="C:plasma membrane"/>
    <property type="evidence" value="ECO:0007669"/>
    <property type="project" value="UniProtKB-SubCell"/>
</dbReference>
<keyword evidence="5 7" id="KW-0472">Membrane</keyword>
<dbReference type="NCBIfam" id="TIGR02978">
    <property type="entry name" value="phageshock_pspC"/>
    <property type="match status" value="1"/>
</dbReference>
<evidence type="ECO:0000256" key="7">
    <source>
        <dbReference type="SAM" id="Phobius"/>
    </source>
</evidence>
<dbReference type="InterPro" id="IPR007168">
    <property type="entry name" value="Phageshock_PspC_N"/>
</dbReference>
<dbReference type="OrthoDB" id="7359894at2"/>
<dbReference type="Pfam" id="PF04024">
    <property type="entry name" value="PspC"/>
    <property type="match status" value="1"/>
</dbReference>
<sequence>MTHSDRHPHSGRDRHRRYEDEMFRSPNPKRLYRSRNERILAGVCGGIGERYGWDPLVVRLLTVAAFFFLAGPLMLLAYIVMWLIVPKAPKSYGHLAPEEEAFWRGVSDRPKTTYSGLKYTFMDLEDRLQNLEASVTSDEWRLRREFRNLEKN</sequence>
<dbReference type="InterPro" id="IPR052027">
    <property type="entry name" value="PspC"/>
</dbReference>
<proteinExistence type="predicted"/>
<evidence type="ECO:0000259" key="8">
    <source>
        <dbReference type="Pfam" id="PF04024"/>
    </source>
</evidence>
<evidence type="ECO:0000256" key="3">
    <source>
        <dbReference type="ARBA" id="ARBA00022692"/>
    </source>
</evidence>
<dbReference type="Proteomes" id="UP000265431">
    <property type="component" value="Unassembled WGS sequence"/>
</dbReference>
<dbReference type="InterPro" id="IPR014320">
    <property type="entry name" value="Phageshock_PspC"/>
</dbReference>
<protein>
    <submittedName>
        <fullName evidence="9">Envelope stress response membrane protein PspC</fullName>
    </submittedName>
</protein>
<feature type="domain" description="Phage shock protein PspC N-terminal" evidence="8">
    <location>
        <begin position="29"/>
        <end position="88"/>
    </location>
</feature>
<evidence type="ECO:0000256" key="6">
    <source>
        <dbReference type="SAM" id="MobiDB-lite"/>
    </source>
</evidence>
<dbReference type="PANTHER" id="PTHR33885:SF3">
    <property type="entry name" value="PHAGE SHOCK PROTEIN C"/>
    <property type="match status" value="1"/>
</dbReference>
<feature type="transmembrane region" description="Helical" evidence="7">
    <location>
        <begin position="60"/>
        <end position="85"/>
    </location>
</feature>
<comment type="caution">
    <text evidence="9">The sequence shown here is derived from an EMBL/GenBank/DDBJ whole genome shotgun (WGS) entry which is preliminary data.</text>
</comment>
<keyword evidence="2" id="KW-1003">Cell membrane</keyword>
<dbReference type="PANTHER" id="PTHR33885">
    <property type="entry name" value="PHAGE SHOCK PROTEIN C"/>
    <property type="match status" value="1"/>
</dbReference>
<evidence type="ECO:0000313" key="10">
    <source>
        <dbReference type="Proteomes" id="UP000265431"/>
    </source>
</evidence>
<evidence type="ECO:0000313" key="9">
    <source>
        <dbReference type="EMBL" id="RIJ23818.1"/>
    </source>
</evidence>
<comment type="subcellular location">
    <subcellularLocation>
        <location evidence="1">Cell membrane</location>
        <topology evidence="1">Single-pass membrane protein</topology>
    </subcellularLocation>
</comment>
<dbReference type="AlphaFoldDB" id="A0A399QY28"/>
<evidence type="ECO:0000256" key="5">
    <source>
        <dbReference type="ARBA" id="ARBA00023136"/>
    </source>
</evidence>
<evidence type="ECO:0000256" key="1">
    <source>
        <dbReference type="ARBA" id="ARBA00004162"/>
    </source>
</evidence>
<accession>A0A399QY28</accession>
<dbReference type="EMBL" id="QWGB01000005">
    <property type="protein sequence ID" value="RIJ23818.1"/>
    <property type="molecule type" value="Genomic_DNA"/>
</dbReference>